<feature type="region of interest" description="Disordered" evidence="1">
    <location>
        <begin position="13"/>
        <end position="58"/>
    </location>
</feature>
<evidence type="ECO:0000313" key="3">
    <source>
        <dbReference type="Proteomes" id="UP001271007"/>
    </source>
</evidence>
<accession>A0AAJ0LWY3</accession>
<gene>
    <name evidence="2" type="ORF">LTR09_000004</name>
</gene>
<evidence type="ECO:0000313" key="2">
    <source>
        <dbReference type="EMBL" id="KAK3058440.1"/>
    </source>
</evidence>
<organism evidence="2 3">
    <name type="scientific">Extremus antarcticus</name>
    <dbReference type="NCBI Taxonomy" id="702011"/>
    <lineage>
        <taxon>Eukaryota</taxon>
        <taxon>Fungi</taxon>
        <taxon>Dikarya</taxon>
        <taxon>Ascomycota</taxon>
        <taxon>Pezizomycotina</taxon>
        <taxon>Dothideomycetes</taxon>
        <taxon>Dothideomycetidae</taxon>
        <taxon>Mycosphaerellales</taxon>
        <taxon>Extremaceae</taxon>
        <taxon>Extremus</taxon>
    </lineage>
</organism>
<dbReference type="AlphaFoldDB" id="A0AAJ0LWY3"/>
<keyword evidence="3" id="KW-1185">Reference proteome</keyword>
<dbReference type="Proteomes" id="UP001271007">
    <property type="component" value="Unassembled WGS sequence"/>
</dbReference>
<evidence type="ECO:0000256" key="1">
    <source>
        <dbReference type="SAM" id="MobiDB-lite"/>
    </source>
</evidence>
<sequence>MAAVLAVVGAQVEQISKQSDDSDSSDSESPLPVPKRTNNKTASGRVAKRQRARTSRADNEALAKLLDVMKETTRIMNAQLESPITRAVKLFCASPCFEDLGTKNKMLASKVLANEGRAHSFIATPERAQRIMISLWLEEDGCRGFLSSEHDLKAVPSL</sequence>
<comment type="caution">
    <text evidence="2">The sequence shown here is derived from an EMBL/GenBank/DDBJ whole genome shotgun (WGS) entry which is preliminary data.</text>
</comment>
<name>A0AAJ0LWY3_9PEZI</name>
<reference evidence="2" key="1">
    <citation type="submission" date="2023-04" db="EMBL/GenBank/DDBJ databases">
        <title>Black Yeasts Isolated from many extreme environments.</title>
        <authorList>
            <person name="Coleine C."/>
            <person name="Stajich J.E."/>
            <person name="Selbmann L."/>
        </authorList>
    </citation>
    <scope>NUCLEOTIDE SEQUENCE</scope>
    <source>
        <strain evidence="2">CCFEE 5312</strain>
    </source>
</reference>
<protein>
    <submittedName>
        <fullName evidence="2">Uncharacterized protein</fullName>
    </submittedName>
</protein>
<dbReference type="EMBL" id="JAWDJX010000001">
    <property type="protein sequence ID" value="KAK3058440.1"/>
    <property type="molecule type" value="Genomic_DNA"/>
</dbReference>
<proteinExistence type="predicted"/>